<dbReference type="SMART" id="SM00904">
    <property type="entry name" value="Flavokinase"/>
    <property type="match status" value="1"/>
</dbReference>
<keyword evidence="18" id="KW-1185">Reference proteome</keyword>
<dbReference type="AlphaFoldDB" id="A0A4V1IK93"/>
<comment type="catalytic activity">
    <reaction evidence="14 15">
        <text>FMN + ATP + H(+) = FAD + diphosphate</text>
        <dbReference type="Rhea" id="RHEA:17237"/>
        <dbReference type="ChEBI" id="CHEBI:15378"/>
        <dbReference type="ChEBI" id="CHEBI:30616"/>
        <dbReference type="ChEBI" id="CHEBI:33019"/>
        <dbReference type="ChEBI" id="CHEBI:57692"/>
        <dbReference type="ChEBI" id="CHEBI:58210"/>
        <dbReference type="EC" id="2.7.7.2"/>
    </reaction>
</comment>
<comment type="catalytic activity">
    <reaction evidence="13 15">
        <text>riboflavin + ATP = FMN + ADP + H(+)</text>
        <dbReference type="Rhea" id="RHEA:14357"/>
        <dbReference type="ChEBI" id="CHEBI:15378"/>
        <dbReference type="ChEBI" id="CHEBI:30616"/>
        <dbReference type="ChEBI" id="CHEBI:57986"/>
        <dbReference type="ChEBI" id="CHEBI:58210"/>
        <dbReference type="ChEBI" id="CHEBI:456216"/>
        <dbReference type="EC" id="2.7.1.26"/>
    </reaction>
</comment>
<evidence type="ECO:0000256" key="4">
    <source>
        <dbReference type="ARBA" id="ARBA00022630"/>
    </source>
</evidence>
<dbReference type="PANTHER" id="PTHR22749">
    <property type="entry name" value="RIBOFLAVIN KINASE/FMN ADENYLYLTRANSFERASE"/>
    <property type="match status" value="1"/>
</dbReference>
<dbReference type="PIRSF" id="PIRSF004491">
    <property type="entry name" value="FAD_Synth"/>
    <property type="match status" value="1"/>
</dbReference>
<dbReference type="Gene3D" id="2.40.30.30">
    <property type="entry name" value="Riboflavin kinase-like"/>
    <property type="match status" value="1"/>
</dbReference>
<dbReference type="GO" id="GO:0009231">
    <property type="term" value="P:riboflavin biosynthetic process"/>
    <property type="evidence" value="ECO:0007669"/>
    <property type="project" value="InterPro"/>
</dbReference>
<keyword evidence="4 15" id="KW-0285">Flavoprotein</keyword>
<dbReference type="NCBIfam" id="NF004163">
    <property type="entry name" value="PRK05627.1-6"/>
    <property type="match status" value="1"/>
</dbReference>
<evidence type="ECO:0000256" key="5">
    <source>
        <dbReference type="ARBA" id="ARBA00022643"/>
    </source>
</evidence>
<evidence type="ECO:0000256" key="9">
    <source>
        <dbReference type="ARBA" id="ARBA00022777"/>
    </source>
</evidence>
<dbReference type="PANTHER" id="PTHR22749:SF6">
    <property type="entry name" value="RIBOFLAVIN KINASE"/>
    <property type="match status" value="1"/>
</dbReference>
<evidence type="ECO:0000256" key="8">
    <source>
        <dbReference type="ARBA" id="ARBA00022741"/>
    </source>
</evidence>
<dbReference type="NCBIfam" id="TIGR00083">
    <property type="entry name" value="ribF"/>
    <property type="match status" value="1"/>
</dbReference>
<dbReference type="Pfam" id="PF01687">
    <property type="entry name" value="Flavokinase"/>
    <property type="match status" value="1"/>
</dbReference>
<gene>
    <name evidence="17" type="ORF">EQU24_19085</name>
</gene>
<dbReference type="CDD" id="cd02064">
    <property type="entry name" value="FAD_synthetase_N"/>
    <property type="match status" value="1"/>
</dbReference>
<dbReference type="GO" id="GO:0005524">
    <property type="term" value="F:ATP binding"/>
    <property type="evidence" value="ECO:0007669"/>
    <property type="project" value="UniProtKB-UniRule"/>
</dbReference>
<keyword evidence="8 15" id="KW-0547">Nucleotide-binding</keyword>
<dbReference type="GO" id="GO:0008531">
    <property type="term" value="F:riboflavin kinase activity"/>
    <property type="evidence" value="ECO:0007669"/>
    <property type="project" value="UniProtKB-UniRule"/>
</dbReference>
<comment type="function">
    <text evidence="1">Catalyzes the phosphorylation of riboflavin to FMN followed by the adenylation of FMN to FAD.</text>
</comment>
<name>A0A4V1IK93_METBY</name>
<keyword evidence="7 15" id="KW-0548">Nucleotidyltransferase</keyword>
<evidence type="ECO:0000256" key="12">
    <source>
        <dbReference type="ARBA" id="ARBA00023268"/>
    </source>
</evidence>
<protein>
    <recommendedName>
        <fullName evidence="15">Riboflavin biosynthesis protein</fullName>
    </recommendedName>
    <domain>
        <recommendedName>
            <fullName evidence="15">Riboflavin kinase</fullName>
            <ecNumber evidence="15">2.7.1.26</ecNumber>
        </recommendedName>
        <alternativeName>
            <fullName evidence="15">Flavokinase</fullName>
        </alternativeName>
    </domain>
    <domain>
        <recommendedName>
            <fullName evidence="15">FMN adenylyltransferase</fullName>
            <ecNumber evidence="15">2.7.7.2</ecNumber>
        </recommendedName>
        <alternativeName>
            <fullName evidence="15">FAD pyrophosphorylase</fullName>
        </alternativeName>
        <alternativeName>
            <fullName evidence="15">FAD synthase</fullName>
        </alternativeName>
    </domain>
</protein>
<organism evidence="17 18">
    <name type="scientific">Methylotuvimicrobium buryatense</name>
    <name type="common">Methylomicrobium buryatense</name>
    <dbReference type="NCBI Taxonomy" id="95641"/>
    <lineage>
        <taxon>Bacteria</taxon>
        <taxon>Pseudomonadati</taxon>
        <taxon>Pseudomonadota</taxon>
        <taxon>Gammaproteobacteria</taxon>
        <taxon>Methylococcales</taxon>
        <taxon>Methylococcaceae</taxon>
        <taxon>Methylotuvimicrobium</taxon>
    </lineage>
</organism>
<keyword evidence="10 15" id="KW-0274">FAD</keyword>
<evidence type="ECO:0000256" key="15">
    <source>
        <dbReference type="PIRNR" id="PIRNR004491"/>
    </source>
</evidence>
<dbReference type="EMBL" id="CP035467">
    <property type="protein sequence ID" value="QCW84105.1"/>
    <property type="molecule type" value="Genomic_DNA"/>
</dbReference>
<dbReference type="InterPro" id="IPR015865">
    <property type="entry name" value="Riboflavin_kinase_bac/euk"/>
</dbReference>
<keyword evidence="9 15" id="KW-0418">Kinase</keyword>
<keyword evidence="12" id="KW-0511">Multifunctional enzyme</keyword>
<evidence type="ECO:0000256" key="10">
    <source>
        <dbReference type="ARBA" id="ARBA00022827"/>
    </source>
</evidence>
<dbReference type="NCBIfam" id="NF004160">
    <property type="entry name" value="PRK05627.1-3"/>
    <property type="match status" value="1"/>
</dbReference>
<dbReference type="NCBIfam" id="NF004162">
    <property type="entry name" value="PRK05627.1-5"/>
    <property type="match status" value="1"/>
</dbReference>
<dbReference type="GO" id="GO:0006747">
    <property type="term" value="P:FAD biosynthetic process"/>
    <property type="evidence" value="ECO:0007669"/>
    <property type="project" value="UniProtKB-UniRule"/>
</dbReference>
<dbReference type="Proteomes" id="UP000305881">
    <property type="component" value="Chromosome"/>
</dbReference>
<dbReference type="InterPro" id="IPR014729">
    <property type="entry name" value="Rossmann-like_a/b/a_fold"/>
</dbReference>
<dbReference type="KEGG" id="mbur:EQU24_19085"/>
<keyword evidence="5 15" id="KW-0288">FMN</keyword>
<evidence type="ECO:0000256" key="6">
    <source>
        <dbReference type="ARBA" id="ARBA00022679"/>
    </source>
</evidence>
<evidence type="ECO:0000256" key="2">
    <source>
        <dbReference type="ARBA" id="ARBA00004726"/>
    </source>
</evidence>
<accession>A0A4V1IK93</accession>
<evidence type="ECO:0000313" key="18">
    <source>
        <dbReference type="Proteomes" id="UP000305881"/>
    </source>
</evidence>
<sequence>MRLIRGLAHIEPMPKGCVLTIGNFDGLHLGHRAVIDKLARQGREMGLPSVALIFEPQPLEYFQGRNAPSRLTRLREKIIQFSDSPIDRVLILRFNRFFADLDAEAFIEGILLKRLNVKYLVVGDDFHFGKARRGNFAMLKEKGLEFGFQVEDTPSYQLDGHRVSSTMIRDALGEGDLDYAASMLGRSYSVCGRVAYGDKIGRTIGFPTANIQLSRKNTPIEGVFAVVMTGIDGREIPGVANVGTRPTVGGGSKVILETHLFDFNRDIYGHYVEVHFKKKIRNEMRFPSLTELKAQIVNDVAEAKKILLI</sequence>
<keyword evidence="11 15" id="KW-0067">ATP-binding</keyword>
<dbReference type="STRING" id="675511.GCA_000341735_03625"/>
<evidence type="ECO:0000256" key="3">
    <source>
        <dbReference type="ARBA" id="ARBA00005201"/>
    </source>
</evidence>
<dbReference type="OrthoDB" id="9803667at2"/>
<evidence type="ECO:0000313" key="17">
    <source>
        <dbReference type="EMBL" id="QCW84105.1"/>
    </source>
</evidence>
<reference evidence="18" key="1">
    <citation type="journal article" date="2019" name="J. Bacteriol.">
        <title>A Mutagenic Screen Identifies a TonB-Dependent Receptor Required for the Lanthanide Metal Switch in the Type I Methanotroph 'Methylotuvimicrobium buryatense' 5GB1C.</title>
        <authorList>
            <person name="Groom J.D."/>
            <person name="Ford S.M."/>
            <person name="Pesesky M.W."/>
            <person name="Lidstrom M.E."/>
        </authorList>
    </citation>
    <scope>NUCLEOTIDE SEQUENCE [LARGE SCALE GENOMIC DNA]</scope>
    <source>
        <strain evidence="18">5GB1C</strain>
    </source>
</reference>
<dbReference type="InterPro" id="IPR002606">
    <property type="entry name" value="Riboflavin_kinase_bac"/>
</dbReference>
<dbReference type="FunFam" id="3.40.50.620:FF:000021">
    <property type="entry name" value="Riboflavin biosynthesis protein"/>
    <property type="match status" value="1"/>
</dbReference>
<dbReference type="RefSeq" id="WP_026130320.1">
    <property type="nucleotide sequence ID" value="NZ_CP035467.1"/>
</dbReference>
<dbReference type="Pfam" id="PF06574">
    <property type="entry name" value="FAD_syn"/>
    <property type="match status" value="1"/>
</dbReference>
<comment type="similarity">
    <text evidence="15">Belongs to the ribF family.</text>
</comment>
<evidence type="ECO:0000256" key="11">
    <source>
        <dbReference type="ARBA" id="ARBA00022840"/>
    </source>
</evidence>
<dbReference type="InterPro" id="IPR015864">
    <property type="entry name" value="FAD_synthase"/>
</dbReference>
<evidence type="ECO:0000256" key="13">
    <source>
        <dbReference type="ARBA" id="ARBA00047880"/>
    </source>
</evidence>
<evidence type="ECO:0000259" key="16">
    <source>
        <dbReference type="SMART" id="SM00904"/>
    </source>
</evidence>
<dbReference type="UniPathway" id="UPA00276">
    <property type="reaction ID" value="UER00406"/>
</dbReference>
<comment type="pathway">
    <text evidence="2 15">Cofactor biosynthesis; FAD biosynthesis; FAD from FMN: step 1/1.</text>
</comment>
<proteinExistence type="inferred from homology"/>
<dbReference type="InterPro" id="IPR023468">
    <property type="entry name" value="Riboflavin_kinase"/>
</dbReference>
<dbReference type="EC" id="2.7.7.2" evidence="15"/>
<evidence type="ECO:0000256" key="1">
    <source>
        <dbReference type="ARBA" id="ARBA00002121"/>
    </source>
</evidence>
<dbReference type="SUPFAM" id="SSF52374">
    <property type="entry name" value="Nucleotidylyl transferase"/>
    <property type="match status" value="1"/>
</dbReference>
<feature type="domain" description="Riboflavin kinase" evidence="16">
    <location>
        <begin position="183"/>
        <end position="308"/>
    </location>
</feature>
<dbReference type="UniPathway" id="UPA00277">
    <property type="reaction ID" value="UER00407"/>
</dbReference>
<dbReference type="GO" id="GO:0009398">
    <property type="term" value="P:FMN biosynthetic process"/>
    <property type="evidence" value="ECO:0007669"/>
    <property type="project" value="UniProtKB-UniRule"/>
</dbReference>
<dbReference type="InterPro" id="IPR023465">
    <property type="entry name" value="Riboflavin_kinase_dom_sf"/>
</dbReference>
<evidence type="ECO:0000256" key="7">
    <source>
        <dbReference type="ARBA" id="ARBA00022695"/>
    </source>
</evidence>
<dbReference type="SUPFAM" id="SSF82114">
    <property type="entry name" value="Riboflavin kinase-like"/>
    <property type="match status" value="1"/>
</dbReference>
<dbReference type="NCBIfam" id="NF004159">
    <property type="entry name" value="PRK05627.1-2"/>
    <property type="match status" value="1"/>
</dbReference>
<dbReference type="Gene3D" id="3.40.50.620">
    <property type="entry name" value="HUPs"/>
    <property type="match status" value="1"/>
</dbReference>
<comment type="pathway">
    <text evidence="3 15">Cofactor biosynthesis; FMN biosynthesis; FMN from riboflavin (ATP route): step 1/1.</text>
</comment>
<dbReference type="GO" id="GO:0003919">
    <property type="term" value="F:FMN adenylyltransferase activity"/>
    <property type="evidence" value="ECO:0007669"/>
    <property type="project" value="UniProtKB-UniRule"/>
</dbReference>
<dbReference type="EC" id="2.7.1.26" evidence="15"/>
<evidence type="ECO:0000256" key="14">
    <source>
        <dbReference type="ARBA" id="ARBA00049494"/>
    </source>
</evidence>
<keyword evidence="6 15" id="KW-0808">Transferase</keyword>